<dbReference type="InterPro" id="IPR009003">
    <property type="entry name" value="Peptidase_S1_PA"/>
</dbReference>
<keyword evidence="9" id="KW-1185">Reference proteome</keyword>
<dbReference type="PRINTS" id="PR00861">
    <property type="entry name" value="ALYTICPTASE"/>
</dbReference>
<dbReference type="Pfam" id="PF00089">
    <property type="entry name" value="Trypsin"/>
    <property type="match status" value="1"/>
</dbReference>
<evidence type="ECO:0000256" key="1">
    <source>
        <dbReference type="ARBA" id="ARBA00007664"/>
    </source>
</evidence>
<feature type="signal peptide" evidence="6">
    <location>
        <begin position="1"/>
        <end position="38"/>
    </location>
</feature>
<organism evidence="8 9">
    <name type="scientific">Desmospora profundinema</name>
    <dbReference type="NCBI Taxonomy" id="1571184"/>
    <lineage>
        <taxon>Bacteria</taxon>
        <taxon>Bacillati</taxon>
        <taxon>Bacillota</taxon>
        <taxon>Bacilli</taxon>
        <taxon>Bacillales</taxon>
        <taxon>Thermoactinomycetaceae</taxon>
        <taxon>Desmospora</taxon>
    </lineage>
</organism>
<name>A0ABU1IR72_9BACL</name>
<dbReference type="RefSeq" id="WP_309868248.1">
    <property type="nucleotide sequence ID" value="NZ_JAVDQG010000008.1"/>
</dbReference>
<accession>A0ABU1IR72</accession>
<sequence>MLFSFGRNPAKKAVMLALVAVLVLATMFTALLQTPAQAEASEALVDEQDLEFREAMGLETDVDAVREIVNEPANQQSIDEYGVALTDQEVAEIERRITIQEKHAPKVEAQAKKTLGKQRFAGMYIDQQAGGVLKVGVVGNATPASLSKHVIDAVPASVDVEYFQADHSLSKLERTHQAVNQGMKSLDQEGVTVVSVETDVKENVVRVGVKDLDKQAESRLKDRFGSSVLKVVEGDFADPARTTWRGYLEAGLQIQSSSGICTSNIAARSGSNYYLISAAHCGGIGTAFTQGGQSIGSVALRNYGNNADVLAIRIPASYATNWLYINSTRQGSITSVQSTSGDRVGEAVCKSGRTTGVTCGQITSTNYTTRFSDGAVHYRQRQATFYAQPGDSGGPVYYGSQSKGIVSAIDSRGYSYYSHIGYGLSELGLTAITN</sequence>
<evidence type="ECO:0000256" key="4">
    <source>
        <dbReference type="ARBA" id="ARBA00022825"/>
    </source>
</evidence>
<feature type="chain" id="PRO_5047062059" evidence="6">
    <location>
        <begin position="39"/>
        <end position="434"/>
    </location>
</feature>
<evidence type="ECO:0000256" key="6">
    <source>
        <dbReference type="SAM" id="SignalP"/>
    </source>
</evidence>
<proteinExistence type="inferred from homology"/>
<keyword evidence="6" id="KW-0732">Signal</keyword>
<dbReference type="PROSITE" id="PS00134">
    <property type="entry name" value="TRYPSIN_HIS"/>
    <property type="match status" value="1"/>
</dbReference>
<dbReference type="EC" id="3.4.21.-" evidence="8"/>
<comment type="similarity">
    <text evidence="1">Belongs to the peptidase S1 family.</text>
</comment>
<gene>
    <name evidence="8" type="ORF">JOE21_003300</name>
</gene>
<dbReference type="InterPro" id="IPR001316">
    <property type="entry name" value="Pept_S1A_streptogrisin"/>
</dbReference>
<keyword evidence="2" id="KW-0645">Protease</keyword>
<evidence type="ECO:0000259" key="7">
    <source>
        <dbReference type="Pfam" id="PF00089"/>
    </source>
</evidence>
<dbReference type="Proteomes" id="UP001185012">
    <property type="component" value="Unassembled WGS sequence"/>
</dbReference>
<reference evidence="8 9" key="1">
    <citation type="submission" date="2023-07" db="EMBL/GenBank/DDBJ databases">
        <title>Genomic Encyclopedia of Type Strains, Phase IV (KMG-IV): sequencing the most valuable type-strain genomes for metagenomic binning, comparative biology and taxonomic classification.</title>
        <authorList>
            <person name="Goeker M."/>
        </authorList>
    </citation>
    <scope>NUCLEOTIDE SEQUENCE [LARGE SCALE GENOMIC DNA]</scope>
    <source>
        <strain evidence="8 9">DSM 45903</strain>
    </source>
</reference>
<dbReference type="CDD" id="cd21112">
    <property type="entry name" value="alphaLP-like"/>
    <property type="match status" value="1"/>
</dbReference>
<dbReference type="SUPFAM" id="SSF50494">
    <property type="entry name" value="Trypsin-like serine proteases"/>
    <property type="match status" value="1"/>
</dbReference>
<protein>
    <submittedName>
        <fullName evidence="8">Streptogrisin C</fullName>
        <ecNumber evidence="8">3.4.21.-</ecNumber>
    </submittedName>
</protein>
<evidence type="ECO:0000313" key="8">
    <source>
        <dbReference type="EMBL" id="MDR6227285.1"/>
    </source>
</evidence>
<evidence type="ECO:0000256" key="3">
    <source>
        <dbReference type="ARBA" id="ARBA00022801"/>
    </source>
</evidence>
<dbReference type="GO" id="GO:0016787">
    <property type="term" value="F:hydrolase activity"/>
    <property type="evidence" value="ECO:0007669"/>
    <property type="project" value="UniProtKB-KW"/>
</dbReference>
<dbReference type="Gene3D" id="2.40.10.10">
    <property type="entry name" value="Trypsin-like serine proteases"/>
    <property type="match status" value="2"/>
</dbReference>
<dbReference type="InterPro" id="IPR001254">
    <property type="entry name" value="Trypsin_dom"/>
</dbReference>
<keyword evidence="4" id="KW-0720">Serine protease</keyword>
<keyword evidence="5" id="KW-1015">Disulfide bond</keyword>
<dbReference type="InterPro" id="IPR043504">
    <property type="entry name" value="Peptidase_S1_PA_chymotrypsin"/>
</dbReference>
<dbReference type="EMBL" id="JAVDQG010000008">
    <property type="protein sequence ID" value="MDR6227285.1"/>
    <property type="molecule type" value="Genomic_DNA"/>
</dbReference>
<evidence type="ECO:0000313" key="9">
    <source>
        <dbReference type="Proteomes" id="UP001185012"/>
    </source>
</evidence>
<feature type="domain" description="Peptidase S1" evidence="7">
    <location>
        <begin position="271"/>
        <end position="412"/>
    </location>
</feature>
<evidence type="ECO:0000256" key="5">
    <source>
        <dbReference type="ARBA" id="ARBA00023157"/>
    </source>
</evidence>
<keyword evidence="3 8" id="KW-0378">Hydrolase</keyword>
<comment type="caution">
    <text evidence="8">The sequence shown here is derived from an EMBL/GenBank/DDBJ whole genome shotgun (WGS) entry which is preliminary data.</text>
</comment>
<dbReference type="InterPro" id="IPR018114">
    <property type="entry name" value="TRYPSIN_HIS"/>
</dbReference>
<evidence type="ECO:0000256" key="2">
    <source>
        <dbReference type="ARBA" id="ARBA00022670"/>
    </source>
</evidence>